<name>A0A3B0UPK6_9ZZZZ</name>
<dbReference type="Pfam" id="PF10025">
    <property type="entry name" value="DUF2267"/>
    <property type="match status" value="1"/>
</dbReference>
<evidence type="ECO:0000313" key="1">
    <source>
        <dbReference type="EMBL" id="VAW31060.1"/>
    </source>
</evidence>
<accession>A0A3B0UPK6</accession>
<dbReference type="InterPro" id="IPR018727">
    <property type="entry name" value="DUF2267"/>
</dbReference>
<proteinExistence type="predicted"/>
<dbReference type="EMBL" id="UOEU01000148">
    <property type="protein sequence ID" value="VAW31060.1"/>
    <property type="molecule type" value="Genomic_DNA"/>
</dbReference>
<reference evidence="1" key="1">
    <citation type="submission" date="2018-06" db="EMBL/GenBank/DDBJ databases">
        <authorList>
            <person name="Zhirakovskaya E."/>
        </authorList>
    </citation>
    <scope>NUCLEOTIDE SEQUENCE</scope>
</reference>
<dbReference type="InterPro" id="IPR038282">
    <property type="entry name" value="DUF2267_sf"/>
</dbReference>
<evidence type="ECO:0008006" key="2">
    <source>
        <dbReference type="Google" id="ProtNLM"/>
    </source>
</evidence>
<dbReference type="Gene3D" id="1.10.490.110">
    <property type="entry name" value="Uncharacterized conserved protein DUF2267"/>
    <property type="match status" value="1"/>
</dbReference>
<protein>
    <recommendedName>
        <fullName evidence="2">DUF2267 domain-containing protein</fullName>
    </recommendedName>
</protein>
<dbReference type="AlphaFoldDB" id="A0A3B0UPK6"/>
<organism evidence="1">
    <name type="scientific">hydrothermal vent metagenome</name>
    <dbReference type="NCBI Taxonomy" id="652676"/>
    <lineage>
        <taxon>unclassified sequences</taxon>
        <taxon>metagenomes</taxon>
        <taxon>ecological metagenomes</taxon>
    </lineage>
</organism>
<sequence length="131" mass="14691">MVDLTSYFQTVQSKGNLLTSQHAQRWSTAVLKTLGFNLDKHTKKRLAKALPKEMAVDLTRIFFLAHFRNSNLSVHDFQNEVSRRSGNSDPNFAKTPITAVFSGIKALIDGDMVKAVSNSLAPEVRELWEKA</sequence>
<gene>
    <name evidence="1" type="ORF">MNBD_CHLOROFLEXI01-2974</name>
</gene>